<evidence type="ECO:0000313" key="10">
    <source>
        <dbReference type="EMBL" id="KAJ8908719.1"/>
    </source>
</evidence>
<accession>A0AAV8V1K8</accession>
<keyword evidence="4 7" id="KW-0833">Ubl conjugation pathway</keyword>
<keyword evidence="3 7" id="KW-0547">Nucleotide-binding</keyword>
<evidence type="ECO:0000256" key="7">
    <source>
        <dbReference type="RuleBase" id="RU362109"/>
    </source>
</evidence>
<feature type="region of interest" description="Disordered" evidence="8">
    <location>
        <begin position="157"/>
        <end position="213"/>
    </location>
</feature>
<dbReference type="PROSITE" id="PS00183">
    <property type="entry name" value="UBC_1"/>
    <property type="match status" value="1"/>
</dbReference>
<dbReference type="AlphaFoldDB" id="A0AAV8V1K8"/>
<evidence type="ECO:0000256" key="6">
    <source>
        <dbReference type="PROSITE-ProRule" id="PRU10133"/>
    </source>
</evidence>
<dbReference type="InterPro" id="IPR000608">
    <property type="entry name" value="UBC"/>
</dbReference>
<dbReference type="InterPro" id="IPR023313">
    <property type="entry name" value="UBQ-conjugating_AS"/>
</dbReference>
<evidence type="ECO:0000256" key="4">
    <source>
        <dbReference type="ARBA" id="ARBA00022786"/>
    </source>
</evidence>
<evidence type="ECO:0000256" key="3">
    <source>
        <dbReference type="ARBA" id="ARBA00022741"/>
    </source>
</evidence>
<dbReference type="CDD" id="cd23805">
    <property type="entry name" value="UBCc_UBE2T"/>
    <property type="match status" value="1"/>
</dbReference>
<dbReference type="SUPFAM" id="SSF54495">
    <property type="entry name" value="UBC-like"/>
    <property type="match status" value="1"/>
</dbReference>
<evidence type="ECO:0000256" key="2">
    <source>
        <dbReference type="ARBA" id="ARBA00022679"/>
    </source>
</evidence>
<proteinExistence type="inferred from homology"/>
<reference evidence="10 11" key="1">
    <citation type="journal article" date="2023" name="Nat. Commun.">
        <title>Origin of minicircular mitochondrial genomes in red algae.</title>
        <authorList>
            <person name="Lee Y."/>
            <person name="Cho C.H."/>
            <person name="Lee Y.M."/>
            <person name="Park S.I."/>
            <person name="Yang J.H."/>
            <person name="West J.A."/>
            <person name="Bhattacharya D."/>
            <person name="Yoon H.S."/>
        </authorList>
    </citation>
    <scope>NUCLEOTIDE SEQUENCE [LARGE SCALE GENOMIC DNA]</scope>
    <source>
        <strain evidence="10 11">CCMP1338</strain>
        <tissue evidence="10">Whole cell</tissue>
    </source>
</reference>
<name>A0AAV8V1K8_9RHOD</name>
<keyword evidence="5 7" id="KW-0067">ATP-binding</keyword>
<evidence type="ECO:0000256" key="8">
    <source>
        <dbReference type="SAM" id="MobiDB-lite"/>
    </source>
</evidence>
<comment type="similarity">
    <text evidence="7">Belongs to the ubiquitin-conjugating enzyme family.</text>
</comment>
<evidence type="ECO:0000256" key="1">
    <source>
        <dbReference type="ARBA" id="ARBA00012486"/>
    </source>
</evidence>
<dbReference type="GO" id="GO:0061631">
    <property type="term" value="F:ubiquitin conjugating enzyme activity"/>
    <property type="evidence" value="ECO:0007669"/>
    <property type="project" value="UniProtKB-EC"/>
</dbReference>
<keyword evidence="11" id="KW-1185">Reference proteome</keyword>
<dbReference type="InterPro" id="IPR016135">
    <property type="entry name" value="UBQ-conjugating_enzyme/RWD"/>
</dbReference>
<dbReference type="GO" id="GO:0005524">
    <property type="term" value="F:ATP binding"/>
    <property type="evidence" value="ECO:0007669"/>
    <property type="project" value="UniProtKB-UniRule"/>
</dbReference>
<comment type="caution">
    <text evidence="10">The sequence shown here is derived from an EMBL/GenBank/DDBJ whole genome shotgun (WGS) entry which is preliminary data.</text>
</comment>
<dbReference type="SMART" id="SM00212">
    <property type="entry name" value="UBCc"/>
    <property type="match status" value="1"/>
</dbReference>
<dbReference type="InterPro" id="IPR050113">
    <property type="entry name" value="Ub_conjugating_enzyme"/>
</dbReference>
<evidence type="ECO:0000313" key="11">
    <source>
        <dbReference type="Proteomes" id="UP001157974"/>
    </source>
</evidence>
<sequence>MVSSAFMARLKRELEMLETEPPPGVSVWPKGDAVDLLRAVIRGSMDTPYRDGFFHLEISVSSRYPFEPPRVRFLTPIYHPNIDSSGRICLNILNMPPKGGWKPALNLSTVLGSIQLLLSEPNPDDALMVEISEQFVRKRELFDKIARELTLSHAQNEVLPDSESMPTDQLKWKPGSPSSSKPQTQMEEDEDDDGYHGYSRKKRRVGLSESSSL</sequence>
<dbReference type="PANTHER" id="PTHR24067">
    <property type="entry name" value="UBIQUITIN-CONJUGATING ENZYME E2"/>
    <property type="match status" value="1"/>
</dbReference>
<keyword evidence="2" id="KW-0808">Transferase</keyword>
<feature type="compositionally biased region" description="Low complexity" evidence="8">
    <location>
        <begin position="172"/>
        <end position="182"/>
    </location>
</feature>
<evidence type="ECO:0000256" key="5">
    <source>
        <dbReference type="ARBA" id="ARBA00022840"/>
    </source>
</evidence>
<dbReference type="FunFam" id="3.10.110.10:FF:000041">
    <property type="entry name" value="Ubiquitin-conjugating enzyme E2 T"/>
    <property type="match status" value="1"/>
</dbReference>
<organism evidence="10 11">
    <name type="scientific">Rhodosorus marinus</name>
    <dbReference type="NCBI Taxonomy" id="101924"/>
    <lineage>
        <taxon>Eukaryota</taxon>
        <taxon>Rhodophyta</taxon>
        <taxon>Stylonematophyceae</taxon>
        <taxon>Stylonematales</taxon>
        <taxon>Stylonemataceae</taxon>
        <taxon>Rhodosorus</taxon>
    </lineage>
</organism>
<evidence type="ECO:0000259" key="9">
    <source>
        <dbReference type="PROSITE" id="PS50127"/>
    </source>
</evidence>
<feature type="active site" description="Glycyl thioester intermediate" evidence="6">
    <location>
        <position position="89"/>
    </location>
</feature>
<dbReference type="EMBL" id="JAMWBK010000001">
    <property type="protein sequence ID" value="KAJ8908719.1"/>
    <property type="molecule type" value="Genomic_DNA"/>
</dbReference>
<dbReference type="Proteomes" id="UP001157974">
    <property type="component" value="Unassembled WGS sequence"/>
</dbReference>
<feature type="domain" description="UBC core" evidence="9">
    <location>
        <begin position="5"/>
        <end position="155"/>
    </location>
</feature>
<gene>
    <name evidence="10" type="ORF">NDN08_005424</name>
</gene>
<dbReference type="Gene3D" id="3.10.110.10">
    <property type="entry name" value="Ubiquitin Conjugating Enzyme"/>
    <property type="match status" value="1"/>
</dbReference>
<dbReference type="Pfam" id="PF00179">
    <property type="entry name" value="UQ_con"/>
    <property type="match status" value="1"/>
</dbReference>
<dbReference type="PROSITE" id="PS50127">
    <property type="entry name" value="UBC_2"/>
    <property type="match status" value="1"/>
</dbReference>
<dbReference type="EC" id="2.3.2.23" evidence="1"/>
<protein>
    <recommendedName>
        <fullName evidence="1">E2 ubiquitin-conjugating enzyme</fullName>
        <ecNumber evidence="1">2.3.2.23</ecNumber>
    </recommendedName>
</protein>